<feature type="binding site" evidence="10">
    <location>
        <position position="242"/>
    </location>
    <ligand>
        <name>a divalent metal cation</name>
        <dbReference type="ChEBI" id="CHEBI:60240"/>
        <note>ligand shared between dimeric partners</note>
    </ligand>
</feature>
<dbReference type="RefSeq" id="WP_205459157.1">
    <property type="nucleotide sequence ID" value="NZ_JAFHKK010000014.1"/>
</dbReference>
<feature type="binding site" evidence="10">
    <location>
        <position position="186"/>
    </location>
    <ligand>
        <name>a divalent metal cation</name>
        <dbReference type="ChEBI" id="CHEBI:60240"/>
        <note>ligand shared between dimeric partners</note>
    </ligand>
</feature>
<dbReference type="Proteomes" id="UP000703590">
    <property type="component" value="Unassembled WGS sequence"/>
</dbReference>
<dbReference type="Pfam" id="PF04166">
    <property type="entry name" value="PdxA"/>
    <property type="match status" value="1"/>
</dbReference>
<evidence type="ECO:0000313" key="11">
    <source>
        <dbReference type="EMBL" id="MBN2964607.1"/>
    </source>
</evidence>
<dbReference type="HAMAP" id="MF_02086">
    <property type="entry name" value="PdxA_Epsilonprot"/>
    <property type="match status" value="1"/>
</dbReference>
<protein>
    <recommendedName>
        <fullName evidence="10">4-hydroxythreonine-4-phosphate dehydrogenase</fullName>
        <ecNumber evidence="10">1.1.1.262</ecNumber>
    </recommendedName>
    <alternativeName>
        <fullName evidence="10">4-(phosphohydroxy)-L-threonine dehydrogenase</fullName>
    </alternativeName>
</protein>
<dbReference type="EC" id="1.1.1.262" evidence="10"/>
<dbReference type="NCBIfam" id="TIGR00557">
    <property type="entry name" value="pdxA"/>
    <property type="match status" value="1"/>
</dbReference>
<keyword evidence="2 10" id="KW-0479">Metal-binding</keyword>
<accession>A0ABS2WSH8</accession>
<keyword evidence="9 10" id="KW-0170">Cobalt</keyword>
<evidence type="ECO:0000256" key="4">
    <source>
        <dbReference type="ARBA" id="ARBA00022842"/>
    </source>
</evidence>
<dbReference type="PANTHER" id="PTHR30004:SF6">
    <property type="entry name" value="D-THREONATE 4-PHOSPHATE DEHYDROGENASE"/>
    <property type="match status" value="1"/>
</dbReference>
<reference evidence="11" key="2">
    <citation type="submission" date="2021-02" db="EMBL/GenBank/DDBJ databases">
        <authorList>
            <person name="Merkel A.Y."/>
        </authorList>
    </citation>
    <scope>NUCLEOTIDE SEQUENCE</scope>
    <source>
        <strain evidence="11">T05b</strain>
    </source>
</reference>
<organism evidence="11 12">
    <name type="scientific">Sulfurospirillum tamanense</name>
    <dbReference type="NCBI Taxonomy" id="2813362"/>
    <lineage>
        <taxon>Bacteria</taxon>
        <taxon>Pseudomonadati</taxon>
        <taxon>Campylobacterota</taxon>
        <taxon>Epsilonproteobacteria</taxon>
        <taxon>Campylobacterales</taxon>
        <taxon>Sulfurospirillaceae</taxon>
        <taxon>Sulfurospirillum</taxon>
    </lineage>
</organism>
<evidence type="ECO:0000256" key="10">
    <source>
        <dbReference type="HAMAP-Rule" id="MF_02086"/>
    </source>
</evidence>
<evidence type="ECO:0000256" key="6">
    <source>
        <dbReference type="ARBA" id="ARBA00023002"/>
    </source>
</evidence>
<dbReference type="GO" id="GO:0050570">
    <property type="term" value="F:4-hydroxythreonine-4-phosphate dehydrogenase activity"/>
    <property type="evidence" value="ECO:0007669"/>
    <property type="project" value="UniProtKB-EC"/>
</dbReference>
<keyword evidence="3 10" id="KW-0862">Zinc</keyword>
<feature type="binding site" evidence="10">
    <location>
        <position position="268"/>
    </location>
    <ligand>
        <name>substrate</name>
    </ligand>
</feature>
<dbReference type="Gene3D" id="3.40.718.10">
    <property type="entry name" value="Isopropylmalate Dehydrogenase"/>
    <property type="match status" value="1"/>
</dbReference>
<keyword evidence="1 10" id="KW-0963">Cytoplasm</keyword>
<feature type="binding site" evidence="10">
    <location>
        <position position="147"/>
    </location>
    <ligand>
        <name>a divalent metal cation</name>
        <dbReference type="ChEBI" id="CHEBI:60240"/>
        <note>ligand shared between dimeric partners</note>
    </ligand>
</feature>
<evidence type="ECO:0000256" key="2">
    <source>
        <dbReference type="ARBA" id="ARBA00022723"/>
    </source>
</evidence>
<keyword evidence="8 10" id="KW-0664">Pyridoxine biosynthesis</keyword>
<reference evidence="11" key="1">
    <citation type="submission" date="2021-02" db="EMBL/GenBank/DDBJ databases">
        <title>Sulfurospirillum tamanensis sp. nov.</title>
        <authorList>
            <person name="Frolova A."/>
            <person name="Merkel A."/>
            <person name="Slobodkin A."/>
        </authorList>
    </citation>
    <scope>NUCLEOTIDE SEQUENCE</scope>
    <source>
        <strain evidence="11">T05b</strain>
    </source>
</reference>
<feature type="binding site" evidence="10">
    <location>
        <position position="259"/>
    </location>
    <ligand>
        <name>substrate</name>
    </ligand>
</feature>
<evidence type="ECO:0000256" key="7">
    <source>
        <dbReference type="ARBA" id="ARBA00023027"/>
    </source>
</evidence>
<evidence type="ECO:0000256" key="8">
    <source>
        <dbReference type="ARBA" id="ARBA00023096"/>
    </source>
</evidence>
<gene>
    <name evidence="10 11" type="primary">pdxA</name>
    <name evidence="11" type="ORF">JWV37_07435</name>
</gene>
<comment type="function">
    <text evidence="10">Catalyzes the NAD(P)-dependent oxidation of 4-(phosphooxy)-L-threonine (HTP) into 2-amino-3-oxo-4-(phosphooxy)butyric acid which spontaneously decarboxylates to form 3-amino-2-oxopropyl phosphate (AHAP).</text>
</comment>
<evidence type="ECO:0000256" key="3">
    <source>
        <dbReference type="ARBA" id="ARBA00022833"/>
    </source>
</evidence>
<keyword evidence="7 10" id="KW-0520">NAD</keyword>
<name>A0ABS2WSH8_9BACT</name>
<sequence>MKLAISLGDLNGIGLEIALRSHEEIAQWCEPVYCIDPTMLAWGAALLGLDVPESLQTCPCGDVFDITPGRATKASGKASYASFLKALSLVQENKADALVTLPIHKEAWHKAGMLYKGHTDALAGLLKEDAMMMLGCETLFVGLFTHHIPLKNVAKQIKKKPLIGFLIRFWEALHVKPIGVLGLNPHAGDGGVIGKEERVIAKAIAAANKAIGEEVFMGPLVPDAAFTPQKLAQFSHLVCLYHDQGLTPLKALFFEESINVSLGLSVVRTSVDHGTAYDIAYKGMNPSCKSFLNATKSAITLAEKRRNFT</sequence>
<comment type="similarity">
    <text evidence="10">Belongs to the PdxA family.</text>
</comment>
<feature type="binding site" evidence="10">
    <location>
        <position position="119"/>
    </location>
    <ligand>
        <name>substrate</name>
    </ligand>
</feature>
<evidence type="ECO:0000313" key="12">
    <source>
        <dbReference type="Proteomes" id="UP000703590"/>
    </source>
</evidence>
<keyword evidence="5 10" id="KW-0521">NADP</keyword>
<comment type="subunit">
    <text evidence="10">Homodimer.</text>
</comment>
<evidence type="ECO:0000256" key="9">
    <source>
        <dbReference type="ARBA" id="ARBA00023285"/>
    </source>
</evidence>
<dbReference type="NCBIfam" id="NF003040">
    <property type="entry name" value="PRK03946.1"/>
    <property type="match status" value="1"/>
</dbReference>
<comment type="pathway">
    <text evidence="10">Cofactor biosynthesis; pyridoxine 5'-phosphate biosynthesis; pyridoxine 5'-phosphate from D-erythrose 4-phosphate: step 4/5.</text>
</comment>
<comment type="cofactor">
    <cofactor evidence="10">
        <name>Zn(2+)</name>
        <dbReference type="ChEBI" id="CHEBI:29105"/>
    </cofactor>
    <cofactor evidence="10">
        <name>Mg(2+)</name>
        <dbReference type="ChEBI" id="CHEBI:18420"/>
    </cofactor>
    <cofactor evidence="10">
        <name>Co(2+)</name>
        <dbReference type="ChEBI" id="CHEBI:48828"/>
    </cofactor>
</comment>
<comment type="miscellaneous">
    <text evidence="10">The active site is located at the dimer interface.</text>
</comment>
<evidence type="ECO:0000256" key="5">
    <source>
        <dbReference type="ARBA" id="ARBA00022857"/>
    </source>
</evidence>
<comment type="caution">
    <text evidence="11">The sequence shown here is derived from an EMBL/GenBank/DDBJ whole genome shotgun (WGS) entry which is preliminary data.</text>
</comment>
<dbReference type="InterPro" id="IPR037539">
    <property type="entry name" value="PdxA_epsilonprot"/>
</dbReference>
<feature type="binding site" evidence="10">
    <location>
        <position position="250"/>
    </location>
    <ligand>
        <name>substrate</name>
    </ligand>
</feature>
<keyword evidence="4 10" id="KW-0460">Magnesium</keyword>
<evidence type="ECO:0000256" key="1">
    <source>
        <dbReference type="ARBA" id="ARBA00022490"/>
    </source>
</evidence>
<feature type="binding site" evidence="10">
    <location>
        <position position="118"/>
    </location>
    <ligand>
        <name>substrate</name>
    </ligand>
</feature>
<keyword evidence="6 10" id="KW-0560">Oxidoreductase</keyword>
<dbReference type="InterPro" id="IPR005255">
    <property type="entry name" value="PdxA_fam"/>
</dbReference>
<dbReference type="EMBL" id="JAFHKK010000014">
    <property type="protein sequence ID" value="MBN2964607.1"/>
    <property type="molecule type" value="Genomic_DNA"/>
</dbReference>
<proteinExistence type="inferred from homology"/>
<keyword evidence="12" id="KW-1185">Reference proteome</keyword>
<comment type="subcellular location">
    <subcellularLocation>
        <location evidence="10">Cytoplasm</location>
    </subcellularLocation>
</comment>
<dbReference type="PANTHER" id="PTHR30004">
    <property type="entry name" value="4-HYDROXYTHREONINE-4-PHOSPHATE DEHYDROGENASE"/>
    <property type="match status" value="1"/>
</dbReference>
<comment type="catalytic activity">
    <reaction evidence="10">
        <text>4-(phosphooxy)-L-threonine + NAD(+) = 3-amino-2-oxopropyl phosphate + CO2 + NADH</text>
        <dbReference type="Rhea" id="RHEA:32275"/>
        <dbReference type="ChEBI" id="CHEBI:16526"/>
        <dbReference type="ChEBI" id="CHEBI:57279"/>
        <dbReference type="ChEBI" id="CHEBI:57540"/>
        <dbReference type="ChEBI" id="CHEBI:57945"/>
        <dbReference type="ChEBI" id="CHEBI:58452"/>
        <dbReference type="EC" id="1.1.1.262"/>
    </reaction>
</comment>
<dbReference type="SUPFAM" id="SSF53659">
    <property type="entry name" value="Isocitrate/Isopropylmalate dehydrogenase-like"/>
    <property type="match status" value="1"/>
</dbReference>